<dbReference type="Gene3D" id="1.20.5.190">
    <property type="match status" value="1"/>
</dbReference>
<dbReference type="AlphaFoldDB" id="A0A9N7TUZ4"/>
<protein>
    <recommendedName>
        <fullName evidence="5">RING-type domain-containing protein</fullName>
    </recommendedName>
</protein>
<dbReference type="InterPro" id="IPR013083">
    <property type="entry name" value="Znf_RING/FYVE/PHD"/>
</dbReference>
<dbReference type="PANTHER" id="PTHR14991:SF0">
    <property type="entry name" value="RING FINGER PROTEIN 32"/>
    <property type="match status" value="1"/>
</dbReference>
<dbReference type="SMART" id="SM00015">
    <property type="entry name" value="IQ"/>
    <property type="match status" value="1"/>
</dbReference>
<evidence type="ECO:0000313" key="7">
    <source>
        <dbReference type="Proteomes" id="UP001153269"/>
    </source>
</evidence>
<name>A0A9N7TUZ4_PLEPL</name>
<dbReference type="Pfam" id="PF00612">
    <property type="entry name" value="IQ"/>
    <property type="match status" value="1"/>
</dbReference>
<dbReference type="CDD" id="cd16677">
    <property type="entry name" value="RING-H2_RNF32_rpt1"/>
    <property type="match status" value="1"/>
</dbReference>
<dbReference type="InterPro" id="IPR042862">
    <property type="entry name" value="RNF32"/>
</dbReference>
<keyword evidence="3" id="KW-0862">Zinc</keyword>
<dbReference type="Proteomes" id="UP001153269">
    <property type="component" value="Unassembled WGS sequence"/>
</dbReference>
<feature type="domain" description="RING-type" evidence="5">
    <location>
        <begin position="153"/>
        <end position="195"/>
    </location>
</feature>
<dbReference type="GO" id="GO:0008270">
    <property type="term" value="F:zinc ion binding"/>
    <property type="evidence" value="ECO:0007669"/>
    <property type="project" value="UniProtKB-KW"/>
</dbReference>
<keyword evidence="2 4" id="KW-0863">Zinc-finger</keyword>
<dbReference type="InterPro" id="IPR000048">
    <property type="entry name" value="IQ_motif_EF-hand-BS"/>
</dbReference>
<evidence type="ECO:0000256" key="3">
    <source>
        <dbReference type="ARBA" id="ARBA00022833"/>
    </source>
</evidence>
<keyword evidence="1" id="KW-0479">Metal-binding</keyword>
<dbReference type="Pfam" id="PF13639">
    <property type="entry name" value="zf-RING_2"/>
    <property type="match status" value="1"/>
</dbReference>
<dbReference type="SUPFAM" id="SSF57850">
    <property type="entry name" value="RING/U-box"/>
    <property type="match status" value="1"/>
</dbReference>
<dbReference type="Gene3D" id="3.30.40.10">
    <property type="entry name" value="Zinc/RING finger domain, C3HC4 (zinc finger)"/>
    <property type="match status" value="1"/>
</dbReference>
<accession>A0A9N7TUZ4</accession>
<dbReference type="PROSITE" id="PS50089">
    <property type="entry name" value="ZF_RING_2"/>
    <property type="match status" value="1"/>
</dbReference>
<reference evidence="6" key="1">
    <citation type="submission" date="2020-03" db="EMBL/GenBank/DDBJ databases">
        <authorList>
            <person name="Weist P."/>
        </authorList>
    </citation>
    <scope>NUCLEOTIDE SEQUENCE</scope>
</reference>
<proteinExistence type="predicted"/>
<dbReference type="CDD" id="cd23767">
    <property type="entry name" value="IQCD"/>
    <property type="match status" value="1"/>
</dbReference>
<gene>
    <name evidence="6" type="ORF">PLEPLA_LOCUS6430</name>
</gene>
<evidence type="ECO:0000259" key="5">
    <source>
        <dbReference type="PROSITE" id="PS50089"/>
    </source>
</evidence>
<dbReference type="PROSITE" id="PS50096">
    <property type="entry name" value="IQ"/>
    <property type="match status" value="1"/>
</dbReference>
<dbReference type="EMBL" id="CADEAL010000335">
    <property type="protein sequence ID" value="CAB1418604.1"/>
    <property type="molecule type" value="Genomic_DNA"/>
</dbReference>
<dbReference type="PANTHER" id="PTHR14991">
    <property type="entry name" value="RING FINGER PROTEIN 32"/>
    <property type="match status" value="1"/>
</dbReference>
<evidence type="ECO:0000256" key="1">
    <source>
        <dbReference type="ARBA" id="ARBA00022723"/>
    </source>
</evidence>
<evidence type="ECO:0000313" key="6">
    <source>
        <dbReference type="EMBL" id="CAB1418604.1"/>
    </source>
</evidence>
<organism evidence="6 7">
    <name type="scientific">Pleuronectes platessa</name>
    <name type="common">European plaice</name>
    <dbReference type="NCBI Taxonomy" id="8262"/>
    <lineage>
        <taxon>Eukaryota</taxon>
        <taxon>Metazoa</taxon>
        <taxon>Chordata</taxon>
        <taxon>Craniata</taxon>
        <taxon>Vertebrata</taxon>
        <taxon>Euteleostomi</taxon>
        <taxon>Actinopterygii</taxon>
        <taxon>Neopterygii</taxon>
        <taxon>Teleostei</taxon>
        <taxon>Neoteleostei</taxon>
        <taxon>Acanthomorphata</taxon>
        <taxon>Carangaria</taxon>
        <taxon>Pleuronectiformes</taxon>
        <taxon>Pleuronectoidei</taxon>
        <taxon>Pleuronectidae</taxon>
        <taxon>Pleuronectes</taxon>
    </lineage>
</organism>
<keyword evidence="7" id="KW-1185">Reference proteome</keyword>
<evidence type="ECO:0000256" key="2">
    <source>
        <dbReference type="ARBA" id="ARBA00022771"/>
    </source>
</evidence>
<dbReference type="InterPro" id="IPR001841">
    <property type="entry name" value="Znf_RING"/>
</dbReference>
<sequence>MHVPANTGMTLFYSWLRDQRCSGCHLASARAGSQHKLEGSKSKASNKLVITSVAFQDHLTRSLLQSDFSLSDPLLRCRRKAATNPRARGKVEGLQRPGDWRDEREYVLDPAPPALSLAQKMGLVASPAERLMEDEWMQVKARSVHQGESAQPCAICREEFCLQPQVLLSCSHVFHRACLKAFERFSGMKRCPMCRRRQYETRVIHDAAQLFRHQSATRIQACWRGYVARKWYKHTRKTICPKDKRLRHKFFEAKRVYDLAGQERVKTRNRPRCLDT</sequence>
<dbReference type="SMART" id="SM00184">
    <property type="entry name" value="RING"/>
    <property type="match status" value="1"/>
</dbReference>
<evidence type="ECO:0000256" key="4">
    <source>
        <dbReference type="PROSITE-ProRule" id="PRU00175"/>
    </source>
</evidence>
<comment type="caution">
    <text evidence="6">The sequence shown here is derived from an EMBL/GenBank/DDBJ whole genome shotgun (WGS) entry which is preliminary data.</text>
</comment>